<evidence type="ECO:0000259" key="8">
    <source>
        <dbReference type="Pfam" id="PF18052"/>
    </source>
</evidence>
<dbReference type="SUPFAM" id="SSF52058">
    <property type="entry name" value="L domain-like"/>
    <property type="match status" value="1"/>
</dbReference>
<dbReference type="Pfam" id="PF23598">
    <property type="entry name" value="LRR_14"/>
    <property type="match status" value="1"/>
</dbReference>
<feature type="domain" description="Disease resistance protein winged helix" evidence="9">
    <location>
        <begin position="435"/>
        <end position="506"/>
    </location>
</feature>
<dbReference type="EMBL" id="CP144753">
    <property type="protein sequence ID" value="WVZ92615.1"/>
    <property type="molecule type" value="Genomic_DNA"/>
</dbReference>
<keyword evidence="2" id="KW-0433">Leucine-rich repeat</keyword>
<evidence type="ECO:0000313" key="12">
    <source>
        <dbReference type="Proteomes" id="UP001341281"/>
    </source>
</evidence>
<proteinExistence type="inferred from homology"/>
<dbReference type="CDD" id="cd14798">
    <property type="entry name" value="RX-CC_like"/>
    <property type="match status" value="1"/>
</dbReference>
<dbReference type="Pfam" id="PF18052">
    <property type="entry name" value="Rx_N"/>
    <property type="match status" value="1"/>
</dbReference>
<dbReference type="InterPro" id="IPR038005">
    <property type="entry name" value="RX-like_CC"/>
</dbReference>
<dbReference type="GO" id="GO:0009626">
    <property type="term" value="P:plant-type hypersensitive response"/>
    <property type="evidence" value="ECO:0007669"/>
    <property type="project" value="UniProtKB-ARBA"/>
</dbReference>
<dbReference type="InterPro" id="IPR027417">
    <property type="entry name" value="P-loop_NTPase"/>
</dbReference>
<dbReference type="Pfam" id="PF23559">
    <property type="entry name" value="WHD_DRP"/>
    <property type="match status" value="1"/>
</dbReference>
<evidence type="ECO:0000256" key="6">
    <source>
        <dbReference type="ARBA" id="ARBA00023054"/>
    </source>
</evidence>
<feature type="domain" description="Disease resistance R13L4/SHOC-2-like LRR" evidence="10">
    <location>
        <begin position="556"/>
        <end position="928"/>
    </location>
</feature>
<dbReference type="InterPro" id="IPR042197">
    <property type="entry name" value="Apaf_helical"/>
</dbReference>
<dbReference type="InterPro" id="IPR058922">
    <property type="entry name" value="WHD_DRP"/>
</dbReference>
<feature type="domain" description="NB-ARC" evidence="7">
    <location>
        <begin position="190"/>
        <end position="344"/>
    </location>
</feature>
<dbReference type="Pfam" id="PF00931">
    <property type="entry name" value="NB-ARC"/>
    <property type="match status" value="1"/>
</dbReference>
<dbReference type="GO" id="GO:0002758">
    <property type="term" value="P:innate immune response-activating signaling pathway"/>
    <property type="evidence" value="ECO:0007669"/>
    <property type="project" value="UniProtKB-ARBA"/>
</dbReference>
<name>A0AAQ3UM22_PASNO</name>
<sequence length="957" mass="107213">MEVVSASHGALGPLLGKLTALLAGECSRLKGVRREIRSLKSELTSMQAAVRKYSMLQDPDVQAKAWISLVRELAYDTEDVIDKFIHQLGNGGNKSGFREFFRKTARSLKTLGSRRGIASQIDDLKIRVKEVKDLKDSYKLDDDACSTKEHSAMDPRLSSLFVEEAHLVGIDGPRDDLSNWMVGEENSSTKHRRVLSIFGFGGLGKTTLAKEVCSKIKGHFDCEAFVSVSQKPNVKNIMKDVVSQVPCKKDLTEDIDTWDEKKLIAKLKELLQEKRYLIVIDDIWSISAWDAIKYAFPENNLSSRIITTTRIVEVARSCCLDGNDRMYEMEALSDIHSKKLFFQRIFGPENGCPDMLEHVSNKILKKCGGLPLAIISVSSLLANKPVIKDEWEKVSRSIGSALDKNRSLEGMNSILSLSYNDLPPNLKTCLLYLSIFPEDYDIERESLVRRWIAEGFVCEDRGLSKQEVAENHFYELINKSMVQPVDIGYDGKARACQVHDMMLELIISKSVEDNFTCVIGHGQTDSAKRQGLIRRLSVQHIDQEIASVLADEDLRHVRSLTVTTPSCTKHLPSLVEFETLRVIDFRGCKGLQEYDMNGIDKLFQLKYLSLRGTDMSELPSGIVRLCGLETLDLRNTYITELPSGIVQLTKLQHLLIGRPHPWSNGLVAHTVIPNGIGNMSNLRIITGFNISKSSLGAVEELGNLTGLNELYLQLDGQGSQEFKRHEEMLLSSLCKLGSCKLQSLWIRSGDSTPLLFLDYWSPLPSSLQRFRMTTDYYFPKVPKWIAPALDNLAYLNINLVKATEEDLGILGEMPTLICLVLTFDTVQEERLTIRGIGFPCLKELSIENGGANLLFVEGALPKLEKLDLPFFVSLAKGYGFHLGISHLTCLRHATVNLEYHDASPSKTRAAAAAAIRNEANAHSNHPRLIIYGESVEEEIDTYEEEFEQESGISEEES</sequence>
<dbReference type="InterPro" id="IPR044974">
    <property type="entry name" value="Disease_R_plants"/>
</dbReference>
<dbReference type="Gene3D" id="3.80.10.10">
    <property type="entry name" value="Ribonuclease Inhibitor"/>
    <property type="match status" value="1"/>
</dbReference>
<dbReference type="Gene3D" id="1.10.10.10">
    <property type="entry name" value="Winged helix-like DNA-binding domain superfamily/Winged helix DNA-binding domain"/>
    <property type="match status" value="1"/>
</dbReference>
<evidence type="ECO:0000259" key="10">
    <source>
        <dbReference type="Pfam" id="PF23598"/>
    </source>
</evidence>
<dbReference type="Gene3D" id="3.40.50.300">
    <property type="entry name" value="P-loop containing nucleotide triphosphate hydrolases"/>
    <property type="match status" value="1"/>
</dbReference>
<dbReference type="Gene3D" id="1.20.5.4130">
    <property type="match status" value="1"/>
</dbReference>
<keyword evidence="6" id="KW-0175">Coiled coil</keyword>
<organism evidence="11 12">
    <name type="scientific">Paspalum notatum var. saurae</name>
    <dbReference type="NCBI Taxonomy" id="547442"/>
    <lineage>
        <taxon>Eukaryota</taxon>
        <taxon>Viridiplantae</taxon>
        <taxon>Streptophyta</taxon>
        <taxon>Embryophyta</taxon>
        <taxon>Tracheophyta</taxon>
        <taxon>Spermatophyta</taxon>
        <taxon>Magnoliopsida</taxon>
        <taxon>Liliopsida</taxon>
        <taxon>Poales</taxon>
        <taxon>Poaceae</taxon>
        <taxon>PACMAD clade</taxon>
        <taxon>Panicoideae</taxon>
        <taxon>Andropogonodae</taxon>
        <taxon>Paspaleae</taxon>
        <taxon>Paspalinae</taxon>
        <taxon>Paspalum</taxon>
    </lineage>
</organism>
<evidence type="ECO:0000259" key="7">
    <source>
        <dbReference type="Pfam" id="PF00931"/>
    </source>
</evidence>
<accession>A0AAQ3UM22</accession>
<evidence type="ECO:0000313" key="11">
    <source>
        <dbReference type="EMBL" id="WVZ92615.1"/>
    </source>
</evidence>
<keyword evidence="3" id="KW-0677">Repeat</keyword>
<reference evidence="11 12" key="1">
    <citation type="submission" date="2024-02" db="EMBL/GenBank/DDBJ databases">
        <title>High-quality chromosome-scale genome assembly of Pensacola bahiagrass (Paspalum notatum Flugge var. saurae).</title>
        <authorList>
            <person name="Vega J.M."/>
            <person name="Podio M."/>
            <person name="Orjuela J."/>
            <person name="Siena L.A."/>
            <person name="Pessino S.C."/>
            <person name="Combes M.C."/>
            <person name="Mariac C."/>
            <person name="Albertini E."/>
            <person name="Pupilli F."/>
            <person name="Ortiz J.P.A."/>
            <person name="Leblanc O."/>
        </authorList>
    </citation>
    <scope>NUCLEOTIDE SEQUENCE [LARGE SCALE GENOMIC DNA]</scope>
    <source>
        <strain evidence="11">R1</strain>
        <tissue evidence="11">Leaf</tissue>
    </source>
</reference>
<evidence type="ECO:0000259" key="9">
    <source>
        <dbReference type="Pfam" id="PF23559"/>
    </source>
</evidence>
<dbReference type="PANTHER" id="PTHR23155">
    <property type="entry name" value="DISEASE RESISTANCE PROTEIN RP"/>
    <property type="match status" value="1"/>
</dbReference>
<evidence type="ECO:0000256" key="4">
    <source>
        <dbReference type="ARBA" id="ARBA00022741"/>
    </source>
</evidence>
<dbReference type="GO" id="GO:0042742">
    <property type="term" value="P:defense response to bacterium"/>
    <property type="evidence" value="ECO:0007669"/>
    <property type="project" value="UniProtKB-ARBA"/>
</dbReference>
<evidence type="ECO:0000256" key="1">
    <source>
        <dbReference type="ARBA" id="ARBA00008894"/>
    </source>
</evidence>
<evidence type="ECO:0000256" key="3">
    <source>
        <dbReference type="ARBA" id="ARBA00022737"/>
    </source>
</evidence>
<dbReference type="InterPro" id="IPR002182">
    <property type="entry name" value="NB-ARC"/>
</dbReference>
<dbReference type="InterPro" id="IPR036388">
    <property type="entry name" value="WH-like_DNA-bd_sf"/>
</dbReference>
<evidence type="ECO:0000256" key="5">
    <source>
        <dbReference type="ARBA" id="ARBA00022821"/>
    </source>
</evidence>
<gene>
    <name evidence="11" type="ORF">U9M48_038664</name>
</gene>
<dbReference type="InterPro" id="IPR041118">
    <property type="entry name" value="Rx_N"/>
</dbReference>
<keyword evidence="5" id="KW-0611">Plant defense</keyword>
<dbReference type="SUPFAM" id="SSF52540">
    <property type="entry name" value="P-loop containing nucleoside triphosphate hydrolases"/>
    <property type="match status" value="1"/>
</dbReference>
<dbReference type="InterPro" id="IPR055414">
    <property type="entry name" value="LRR_R13L4/SHOC2-like"/>
</dbReference>
<keyword evidence="12" id="KW-1185">Reference proteome</keyword>
<dbReference type="GO" id="GO:0043531">
    <property type="term" value="F:ADP binding"/>
    <property type="evidence" value="ECO:0007669"/>
    <property type="project" value="InterPro"/>
</dbReference>
<evidence type="ECO:0000256" key="2">
    <source>
        <dbReference type="ARBA" id="ARBA00022614"/>
    </source>
</evidence>
<feature type="domain" description="Disease resistance N-terminal" evidence="8">
    <location>
        <begin position="10"/>
        <end position="98"/>
    </location>
</feature>
<dbReference type="Gene3D" id="1.10.8.430">
    <property type="entry name" value="Helical domain of apoptotic protease-activating factors"/>
    <property type="match status" value="1"/>
</dbReference>
<dbReference type="Proteomes" id="UP001341281">
    <property type="component" value="Chromosome 09"/>
</dbReference>
<comment type="similarity">
    <text evidence="1">Belongs to the disease resistance NB-LRR family.</text>
</comment>
<evidence type="ECO:0008006" key="13">
    <source>
        <dbReference type="Google" id="ProtNLM"/>
    </source>
</evidence>
<dbReference type="PANTHER" id="PTHR23155:SF1167">
    <property type="entry name" value="OS08G0412100 PROTEIN"/>
    <property type="match status" value="1"/>
</dbReference>
<dbReference type="InterPro" id="IPR032675">
    <property type="entry name" value="LRR_dom_sf"/>
</dbReference>
<dbReference type="FunFam" id="3.40.50.300:FF:001091">
    <property type="entry name" value="Probable disease resistance protein At1g61300"/>
    <property type="match status" value="1"/>
</dbReference>
<dbReference type="PRINTS" id="PR00364">
    <property type="entry name" value="DISEASERSIST"/>
</dbReference>
<keyword evidence="4" id="KW-0547">Nucleotide-binding</keyword>
<protein>
    <recommendedName>
        <fullName evidence="13">Disease resistance protein RPM1</fullName>
    </recommendedName>
</protein>
<dbReference type="AlphaFoldDB" id="A0AAQ3UM22"/>
<dbReference type="FunFam" id="1.10.10.10:FF:000322">
    <property type="entry name" value="Probable disease resistance protein At1g63360"/>
    <property type="match status" value="1"/>
</dbReference>